<feature type="binding site" evidence="15">
    <location>
        <begin position="301"/>
        <end position="303"/>
    </location>
    <ligand>
        <name>S-adenosyl-L-methionine</name>
        <dbReference type="ChEBI" id="CHEBI:59789"/>
    </ligand>
</feature>
<dbReference type="SUPFAM" id="SSF53790">
    <property type="entry name" value="Tetrapyrrole methylase"/>
    <property type="match status" value="1"/>
</dbReference>
<dbReference type="GO" id="GO:0019354">
    <property type="term" value="P:siroheme biosynthetic process"/>
    <property type="evidence" value="ECO:0007669"/>
    <property type="project" value="UniProtKB-UniRule"/>
</dbReference>
<evidence type="ECO:0000256" key="11">
    <source>
        <dbReference type="ARBA" id="ARBA00023268"/>
    </source>
</evidence>
<dbReference type="InterPro" id="IPR012409">
    <property type="entry name" value="Sirohaem_synth"/>
</dbReference>
<feature type="domain" description="Siroheme synthase central" evidence="20">
    <location>
        <begin position="124"/>
        <end position="146"/>
    </location>
</feature>
<evidence type="ECO:0000259" key="20">
    <source>
        <dbReference type="Pfam" id="PF14824"/>
    </source>
</evidence>
<dbReference type="InterPro" id="IPR019478">
    <property type="entry name" value="Sirohaem_synthase_dimer_dom"/>
</dbReference>
<comment type="similarity">
    <text evidence="2 17">Belongs to the precorrin methyltransferase family.</text>
</comment>
<dbReference type="Gene3D" id="3.30.950.10">
    <property type="entry name" value="Methyltransferase, Cobalt-precorrin-4 Transmethylase, Domain 2"/>
    <property type="match status" value="1"/>
</dbReference>
<evidence type="ECO:0000256" key="17">
    <source>
        <dbReference type="RuleBase" id="RU003960"/>
    </source>
</evidence>
<evidence type="ECO:0000256" key="8">
    <source>
        <dbReference type="ARBA" id="ARBA00023027"/>
    </source>
</evidence>
<evidence type="ECO:0000256" key="6">
    <source>
        <dbReference type="ARBA" id="ARBA00022691"/>
    </source>
</evidence>
<dbReference type="HAMAP" id="MF_01646">
    <property type="entry name" value="Siroheme_synth"/>
    <property type="match status" value="1"/>
</dbReference>
<comment type="pathway">
    <text evidence="15">Cofactor biosynthesis; adenosylcobalamin biosynthesis; sirohydrochlorin from precorrin-2: step 1/1.</text>
</comment>
<feature type="binding site" evidence="15">
    <location>
        <begin position="331"/>
        <end position="332"/>
    </location>
    <ligand>
        <name>S-adenosyl-L-methionine</name>
        <dbReference type="ChEBI" id="CHEBI:59789"/>
    </ligand>
</feature>
<dbReference type="InterPro" id="IPR014777">
    <property type="entry name" value="4pyrrole_Mease_sub1"/>
</dbReference>
<dbReference type="FunFam" id="3.30.160.110:FF:000001">
    <property type="entry name" value="Siroheme synthase"/>
    <property type="match status" value="1"/>
</dbReference>
<dbReference type="EC" id="4.99.1.4" evidence="15"/>
<comment type="function">
    <text evidence="15">Multifunctional enzyme that catalyzes the SAM-dependent methylations of uroporphyrinogen III at position C-2 and C-7 to form precorrin-2 via precorrin-1. Then it catalyzes the NAD-dependent ring dehydrogenation of precorrin-2 to yield sirohydrochlorin. Finally, it catalyzes the ferrochelation of sirohydrochlorin to yield siroheme.</text>
</comment>
<dbReference type="PIRSF" id="PIRSF036426">
    <property type="entry name" value="Sirohaem_synth"/>
    <property type="match status" value="1"/>
</dbReference>
<dbReference type="Gene3D" id="3.40.50.720">
    <property type="entry name" value="NAD(P)-binding Rossmann-like Domain"/>
    <property type="match status" value="1"/>
</dbReference>
<dbReference type="Gene3D" id="1.10.8.210">
    <property type="entry name" value="Sirohaem synthase, dimerisation domain"/>
    <property type="match status" value="1"/>
</dbReference>
<dbReference type="InterPro" id="IPR006366">
    <property type="entry name" value="CobA/CysG_C"/>
</dbReference>
<comment type="similarity">
    <text evidence="15">In the C-terminal section; belongs to the precorrin methyltransferase family.</text>
</comment>
<dbReference type="Gene3D" id="3.30.160.110">
    <property type="entry name" value="Siroheme synthase, domain 2"/>
    <property type="match status" value="1"/>
</dbReference>
<sequence length="461" mass="50082">MEFLPLFFDMKGKRCLIVGGGTIAYRKAHLIAKSGAVIDVVAPDICEDLSGIVKASKGQLLLKPYEHGLVDGYTLIIAATNCLVVNEQVSRDAQRGNIPVNVVDNPSLCSVILPAIIDRSPVVVAVSSGGKSPVLARQLRTKIESMIPSAYGRLGDLVGRFREAVKSRFQTIDQRRLFWEKTLDGPVAELVLAGKELEAQAALTDLLESEDEAVVGEVFLVGAGPGDPDLLTFKALRLMQKADVVLYDRLVSDEVVELCRKDAEYVYVGKARSEHSVPQLEINELLVKYAQEGRKVLRLKGGDPFIFGRGGEEIERLAELGIPFQVVPGITAAAGCASYSGIPLTHRDYSQSVSLVTGHLKNNTTDLNWEKLSFSDQTVVFYMGLTGLPVICQQLIAHGRAATTPIALIQQGTTRHHRVLTGTLETINAIVAAEKVRAPTLIIVGEVVNLHDKLNWFSPSV</sequence>
<dbReference type="EC" id="2.1.1.107" evidence="15"/>
<keyword evidence="4 15" id="KW-0489">Methyltransferase</keyword>
<feature type="binding site" evidence="15">
    <location>
        <begin position="22"/>
        <end position="23"/>
    </location>
    <ligand>
        <name>NAD(+)</name>
        <dbReference type="ChEBI" id="CHEBI:57540"/>
    </ligand>
</feature>
<dbReference type="UniPathway" id="UPA00148">
    <property type="reaction ID" value="UER00211"/>
</dbReference>
<keyword evidence="8 15" id="KW-0520">NAD</keyword>
<dbReference type="InterPro" id="IPR037115">
    <property type="entry name" value="Sirohaem_synt_dimer_dom_sf"/>
</dbReference>
<feature type="binding site" evidence="15">
    <location>
        <position position="412"/>
    </location>
    <ligand>
        <name>S-adenosyl-L-methionine</name>
        <dbReference type="ChEBI" id="CHEBI:59789"/>
    </ligand>
</feature>
<dbReference type="NCBIfam" id="TIGR01470">
    <property type="entry name" value="cysG_Nterm"/>
    <property type="match status" value="1"/>
</dbReference>
<dbReference type="FunFam" id="3.40.1010.10:FF:000001">
    <property type="entry name" value="Siroheme synthase"/>
    <property type="match status" value="1"/>
</dbReference>
<dbReference type="Proteomes" id="UP000275394">
    <property type="component" value="Unassembled WGS sequence"/>
</dbReference>
<dbReference type="PANTHER" id="PTHR45790">
    <property type="entry name" value="SIROHEME SYNTHASE-RELATED"/>
    <property type="match status" value="1"/>
</dbReference>
<evidence type="ECO:0000256" key="4">
    <source>
        <dbReference type="ARBA" id="ARBA00022603"/>
    </source>
</evidence>
<dbReference type="EMBL" id="RKHR01000003">
    <property type="protein sequence ID" value="ROS04554.1"/>
    <property type="molecule type" value="Genomic_DNA"/>
</dbReference>
<feature type="binding site" evidence="15">
    <location>
        <begin position="43"/>
        <end position="44"/>
    </location>
    <ligand>
        <name>NAD(+)</name>
        <dbReference type="ChEBI" id="CHEBI:57540"/>
    </ligand>
</feature>
<dbReference type="SUPFAM" id="SSF51735">
    <property type="entry name" value="NAD(P)-binding Rossmann-fold domains"/>
    <property type="match status" value="1"/>
</dbReference>
<comment type="pathway">
    <text evidence="15">Porphyrin-containing compound metabolism; siroheme biosynthesis; siroheme from sirohydrochlorin: step 1/1.</text>
</comment>
<feature type="binding site" evidence="15">
    <location>
        <position position="225"/>
    </location>
    <ligand>
        <name>S-adenosyl-L-methionine</name>
        <dbReference type="ChEBI" id="CHEBI:59789"/>
    </ligand>
</feature>
<dbReference type="GO" id="GO:0009236">
    <property type="term" value="P:cobalamin biosynthetic process"/>
    <property type="evidence" value="ECO:0007669"/>
    <property type="project" value="UniProtKB-UniRule"/>
</dbReference>
<dbReference type="Gene3D" id="3.40.1010.10">
    <property type="entry name" value="Cobalt-precorrin-4 Transmethylase, Domain 1"/>
    <property type="match status" value="1"/>
</dbReference>
<dbReference type="CDD" id="cd11642">
    <property type="entry name" value="SUMT"/>
    <property type="match status" value="1"/>
</dbReference>
<evidence type="ECO:0000256" key="7">
    <source>
        <dbReference type="ARBA" id="ARBA00023002"/>
    </source>
</evidence>
<dbReference type="GO" id="GO:0051287">
    <property type="term" value="F:NAD binding"/>
    <property type="evidence" value="ECO:0007669"/>
    <property type="project" value="InterPro"/>
</dbReference>
<accession>A0A3N2DXM9</accession>
<keyword evidence="5 15" id="KW-0808">Transferase</keyword>
<dbReference type="InterPro" id="IPR003043">
    <property type="entry name" value="Uropor_MeTrfase_CS"/>
</dbReference>
<evidence type="ECO:0000256" key="12">
    <source>
        <dbReference type="ARBA" id="ARBA00025705"/>
    </source>
</evidence>
<feature type="binding site" evidence="15">
    <location>
        <position position="383"/>
    </location>
    <ligand>
        <name>S-adenosyl-L-methionine</name>
        <dbReference type="ChEBI" id="CHEBI:59789"/>
    </ligand>
</feature>
<dbReference type="GO" id="GO:0004851">
    <property type="term" value="F:uroporphyrin-III C-methyltransferase activity"/>
    <property type="evidence" value="ECO:0007669"/>
    <property type="project" value="UniProtKB-UniRule"/>
</dbReference>
<dbReference type="GO" id="GO:0032259">
    <property type="term" value="P:methylation"/>
    <property type="evidence" value="ECO:0007669"/>
    <property type="project" value="UniProtKB-KW"/>
</dbReference>
<dbReference type="InterPro" id="IPR035996">
    <property type="entry name" value="4pyrrol_Methylase_sf"/>
</dbReference>
<comment type="pathway">
    <text evidence="14 15">Cofactor biosynthesis; adenosylcobalamin biosynthesis; precorrin-2 from uroporphyrinogen III: step 1/1.</text>
</comment>
<evidence type="ECO:0000256" key="5">
    <source>
        <dbReference type="ARBA" id="ARBA00022679"/>
    </source>
</evidence>
<feature type="region of interest" description="Precorrin-2 dehydrogenase / sirohydrochlorin ferrochelatase" evidence="15">
    <location>
        <begin position="1"/>
        <end position="203"/>
    </location>
</feature>
<dbReference type="FunFam" id="3.30.950.10:FF:000001">
    <property type="entry name" value="Siroheme synthase"/>
    <property type="match status" value="1"/>
</dbReference>
<dbReference type="OrthoDB" id="9815856at2"/>
<comment type="pathway">
    <text evidence="12 15">Porphyrin-containing compound metabolism; siroheme biosynthesis; precorrin-2 from uroporphyrinogen III: step 1/1.</text>
</comment>
<dbReference type="GO" id="GO:0043115">
    <property type="term" value="F:precorrin-2 dehydrogenase activity"/>
    <property type="evidence" value="ECO:0007669"/>
    <property type="project" value="UniProtKB-UniRule"/>
</dbReference>
<comment type="catalytic activity">
    <reaction evidence="15">
        <text>uroporphyrinogen III + 2 S-adenosyl-L-methionine = precorrin-2 + 2 S-adenosyl-L-homocysteine + H(+)</text>
        <dbReference type="Rhea" id="RHEA:32459"/>
        <dbReference type="ChEBI" id="CHEBI:15378"/>
        <dbReference type="ChEBI" id="CHEBI:57308"/>
        <dbReference type="ChEBI" id="CHEBI:57856"/>
        <dbReference type="ChEBI" id="CHEBI:58827"/>
        <dbReference type="ChEBI" id="CHEBI:59789"/>
        <dbReference type="EC" id="2.1.1.107"/>
    </reaction>
</comment>
<keyword evidence="10 15" id="KW-0627">Porphyrin biosynthesis</keyword>
<evidence type="ECO:0000256" key="10">
    <source>
        <dbReference type="ARBA" id="ARBA00023244"/>
    </source>
</evidence>
<evidence type="ECO:0000256" key="16">
    <source>
        <dbReference type="PIRSR" id="PIRSR036426-1"/>
    </source>
</evidence>
<dbReference type="PANTHER" id="PTHR45790:SF1">
    <property type="entry name" value="SIROHEME SYNTHASE"/>
    <property type="match status" value="1"/>
</dbReference>
<dbReference type="InterPro" id="IPR036291">
    <property type="entry name" value="NAD(P)-bd_dom_sf"/>
</dbReference>
<proteinExistence type="inferred from homology"/>
<evidence type="ECO:0000313" key="21">
    <source>
        <dbReference type="EMBL" id="ROS04554.1"/>
    </source>
</evidence>
<organism evidence="21 22">
    <name type="scientific">Sinobacterium caligoides</name>
    <dbReference type="NCBI Taxonomy" id="933926"/>
    <lineage>
        <taxon>Bacteria</taxon>
        <taxon>Pseudomonadati</taxon>
        <taxon>Pseudomonadota</taxon>
        <taxon>Gammaproteobacteria</taxon>
        <taxon>Cellvibrionales</taxon>
        <taxon>Spongiibacteraceae</taxon>
        <taxon>Sinobacterium</taxon>
    </lineage>
</organism>
<dbReference type="GO" id="GO:0051266">
    <property type="term" value="F:sirohydrochlorin ferrochelatase activity"/>
    <property type="evidence" value="ECO:0007669"/>
    <property type="project" value="UniProtKB-EC"/>
</dbReference>
<protein>
    <recommendedName>
        <fullName evidence="15">Siroheme synthase</fullName>
    </recommendedName>
    <domain>
        <recommendedName>
            <fullName evidence="15">Uroporphyrinogen-III C-methyltransferase</fullName>
            <shortName evidence="15">Urogen III methylase</shortName>
            <ecNumber evidence="15">2.1.1.107</ecNumber>
        </recommendedName>
        <alternativeName>
            <fullName evidence="15">SUMT</fullName>
        </alternativeName>
        <alternativeName>
            <fullName evidence="15">Uroporphyrinogen III methylase</fullName>
            <shortName evidence="15">UROM</shortName>
        </alternativeName>
    </domain>
    <domain>
        <recommendedName>
            <fullName evidence="15">Precorrin-2 dehydrogenase</fullName>
            <ecNumber evidence="15">1.3.1.76</ecNumber>
        </recommendedName>
    </domain>
    <domain>
        <recommendedName>
            <fullName evidence="15">Sirohydrochlorin ferrochelatase</fullName>
            <ecNumber evidence="15">4.99.1.4</ecNumber>
        </recommendedName>
    </domain>
</protein>
<gene>
    <name evidence="15" type="primary">cysG</name>
    <name evidence="21" type="ORF">EDC56_0060</name>
</gene>
<evidence type="ECO:0000259" key="19">
    <source>
        <dbReference type="Pfam" id="PF10414"/>
    </source>
</evidence>
<dbReference type="NCBIfam" id="TIGR01469">
    <property type="entry name" value="cobA_cysG_Cterm"/>
    <property type="match status" value="1"/>
</dbReference>
<comment type="similarity">
    <text evidence="15">In the N-terminal section; belongs to the precorrin-2 dehydrogenase / sirohydrochlorin ferrochelatase family.</text>
</comment>
<evidence type="ECO:0000256" key="15">
    <source>
        <dbReference type="HAMAP-Rule" id="MF_01646"/>
    </source>
</evidence>
<evidence type="ECO:0000256" key="9">
    <source>
        <dbReference type="ARBA" id="ARBA00023239"/>
    </source>
</evidence>
<keyword evidence="6 15" id="KW-0949">S-adenosyl-L-methionine</keyword>
<dbReference type="Pfam" id="PF00590">
    <property type="entry name" value="TP_methylase"/>
    <property type="match status" value="1"/>
</dbReference>
<evidence type="ECO:0000313" key="22">
    <source>
        <dbReference type="Proteomes" id="UP000275394"/>
    </source>
</evidence>
<evidence type="ECO:0000256" key="2">
    <source>
        <dbReference type="ARBA" id="ARBA00005879"/>
    </source>
</evidence>
<feature type="active site" description="Proton donor" evidence="15 16">
    <location>
        <position position="270"/>
    </location>
</feature>
<evidence type="ECO:0000256" key="1">
    <source>
        <dbReference type="ARBA" id="ARBA00005010"/>
    </source>
</evidence>
<keyword evidence="3 15" id="KW-0169">Cobalamin biosynthesis</keyword>
<keyword evidence="11 15" id="KW-0511">Multifunctional enzyme</keyword>
<comment type="pathway">
    <text evidence="1 15">Porphyrin-containing compound metabolism; siroheme biosynthesis; sirohydrochlorin from precorrin-2: step 1/1.</text>
</comment>
<feature type="domain" description="Tetrapyrrole methylase" evidence="18">
    <location>
        <begin position="218"/>
        <end position="427"/>
    </location>
</feature>
<dbReference type="NCBIfam" id="NF004790">
    <property type="entry name" value="PRK06136.1"/>
    <property type="match status" value="1"/>
</dbReference>
<dbReference type="InterPro" id="IPR014776">
    <property type="entry name" value="4pyrrole_Mease_sub2"/>
</dbReference>
<name>A0A3N2DXM9_9GAMM</name>
<reference evidence="21 22" key="1">
    <citation type="submission" date="2018-11" db="EMBL/GenBank/DDBJ databases">
        <title>Genomic Encyclopedia of Type Strains, Phase IV (KMG-IV): sequencing the most valuable type-strain genomes for metagenomic binning, comparative biology and taxonomic classification.</title>
        <authorList>
            <person name="Goeker M."/>
        </authorList>
    </citation>
    <scope>NUCLEOTIDE SEQUENCE [LARGE SCALE GENOMIC DNA]</scope>
    <source>
        <strain evidence="21 22">DSM 100316</strain>
    </source>
</reference>
<feature type="binding site" evidence="15">
    <location>
        <position position="306"/>
    </location>
    <ligand>
        <name>S-adenosyl-L-methionine</name>
        <dbReference type="ChEBI" id="CHEBI:59789"/>
    </ligand>
</feature>
<dbReference type="EC" id="1.3.1.76" evidence="15"/>
<dbReference type="Pfam" id="PF13241">
    <property type="entry name" value="NAD_binding_7"/>
    <property type="match status" value="1"/>
</dbReference>
<evidence type="ECO:0000256" key="13">
    <source>
        <dbReference type="ARBA" id="ARBA00047561"/>
    </source>
</evidence>
<feature type="modified residue" description="Phosphoserine" evidence="15">
    <location>
        <position position="128"/>
    </location>
</feature>
<dbReference type="Pfam" id="PF14824">
    <property type="entry name" value="Sirohm_synth_M"/>
    <property type="match status" value="1"/>
</dbReference>
<keyword evidence="9 15" id="KW-0456">Lyase</keyword>
<comment type="catalytic activity">
    <reaction evidence="15">
        <text>siroheme + 2 H(+) = sirohydrochlorin + Fe(2+)</text>
        <dbReference type="Rhea" id="RHEA:24360"/>
        <dbReference type="ChEBI" id="CHEBI:15378"/>
        <dbReference type="ChEBI" id="CHEBI:29033"/>
        <dbReference type="ChEBI" id="CHEBI:58351"/>
        <dbReference type="ChEBI" id="CHEBI:60052"/>
        <dbReference type="EC" id="4.99.1.4"/>
    </reaction>
</comment>
<dbReference type="InterPro" id="IPR006367">
    <property type="entry name" value="Sirohaem_synthase_N"/>
</dbReference>
<dbReference type="NCBIfam" id="NF007922">
    <property type="entry name" value="PRK10637.1"/>
    <property type="match status" value="1"/>
</dbReference>
<dbReference type="SUPFAM" id="SSF75615">
    <property type="entry name" value="Siroheme synthase middle domains-like"/>
    <property type="match status" value="1"/>
</dbReference>
<evidence type="ECO:0000259" key="18">
    <source>
        <dbReference type="Pfam" id="PF00590"/>
    </source>
</evidence>
<evidence type="ECO:0000256" key="3">
    <source>
        <dbReference type="ARBA" id="ARBA00022573"/>
    </source>
</evidence>
<feature type="active site" description="Proton acceptor" evidence="15 16">
    <location>
        <position position="248"/>
    </location>
</feature>
<dbReference type="AlphaFoldDB" id="A0A3N2DXM9"/>
<dbReference type="PROSITE" id="PS00840">
    <property type="entry name" value="SUMT_2"/>
    <property type="match status" value="1"/>
</dbReference>
<feature type="region of interest" description="Uroporphyrinogen-III C-methyltransferase" evidence="15">
    <location>
        <begin position="216"/>
        <end position="461"/>
    </location>
</feature>
<feature type="domain" description="Sirohaem synthase dimerisation" evidence="19">
    <location>
        <begin position="150"/>
        <end position="207"/>
    </location>
</feature>
<dbReference type="RefSeq" id="WP_123710546.1">
    <property type="nucleotide sequence ID" value="NZ_RKHR01000003.1"/>
</dbReference>
<comment type="catalytic activity">
    <reaction evidence="13 15">
        <text>precorrin-2 + NAD(+) = sirohydrochlorin + NADH + 2 H(+)</text>
        <dbReference type="Rhea" id="RHEA:15613"/>
        <dbReference type="ChEBI" id="CHEBI:15378"/>
        <dbReference type="ChEBI" id="CHEBI:57540"/>
        <dbReference type="ChEBI" id="CHEBI:57945"/>
        <dbReference type="ChEBI" id="CHEBI:58351"/>
        <dbReference type="ChEBI" id="CHEBI:58827"/>
        <dbReference type="EC" id="1.3.1.76"/>
    </reaction>
</comment>
<keyword evidence="15" id="KW-0597">Phosphoprotein</keyword>
<dbReference type="Pfam" id="PF10414">
    <property type="entry name" value="CysG_dimeriser"/>
    <property type="match status" value="1"/>
</dbReference>
<dbReference type="InterPro" id="IPR050161">
    <property type="entry name" value="Siro_Cobalamin_biosynth"/>
</dbReference>
<comment type="caution">
    <text evidence="21">The sequence shown here is derived from an EMBL/GenBank/DDBJ whole genome shotgun (WGS) entry which is preliminary data.</text>
</comment>
<evidence type="ECO:0000256" key="14">
    <source>
        <dbReference type="ARBA" id="ARBA00060548"/>
    </source>
</evidence>
<dbReference type="InterPro" id="IPR028281">
    <property type="entry name" value="Sirohaem_synthase_central"/>
</dbReference>
<keyword evidence="7 15" id="KW-0560">Oxidoreductase</keyword>
<keyword evidence="22" id="KW-1185">Reference proteome</keyword>
<dbReference type="InterPro" id="IPR000878">
    <property type="entry name" value="4pyrrol_Mease"/>
</dbReference>
<dbReference type="UniPathway" id="UPA00262">
    <property type="reaction ID" value="UER00211"/>
</dbReference>